<protein>
    <recommendedName>
        <fullName evidence="9">Protein Wnt</fullName>
    </recommendedName>
</protein>
<evidence type="ECO:0000256" key="8">
    <source>
        <dbReference type="ARBA" id="ARBA00023288"/>
    </source>
</evidence>
<keyword evidence="7" id="KW-1015">Disulfide bond</keyword>
<keyword evidence="3 9" id="KW-0217">Developmental protein</keyword>
<evidence type="ECO:0000256" key="2">
    <source>
        <dbReference type="ARBA" id="ARBA00005683"/>
    </source>
</evidence>
<dbReference type="OrthoDB" id="5945655at2759"/>
<evidence type="ECO:0000256" key="6">
    <source>
        <dbReference type="ARBA" id="ARBA00022687"/>
    </source>
</evidence>
<dbReference type="Pfam" id="PF00110">
    <property type="entry name" value="wnt"/>
    <property type="match status" value="1"/>
</dbReference>
<dbReference type="Proteomes" id="UP000515152">
    <property type="component" value="Chromosome 6"/>
</dbReference>
<sequence>MLLLCCLWVLLTSSRIVPSCAWVLNSVLMSSPKAHLTYASSVQAGARNGIEECKQQFAWDRWNCPESALHLTTPGRLRAGTMSFCRRTNITRLKSLI</sequence>
<dbReference type="GO" id="GO:0005102">
    <property type="term" value="F:signaling receptor binding"/>
    <property type="evidence" value="ECO:0007669"/>
    <property type="project" value="InterPro"/>
</dbReference>
<accession>A0A8M1KMR7</accession>
<comment type="function">
    <text evidence="9">Ligand for members of the frizzled family of seven transmembrane receptors.</text>
</comment>
<evidence type="ECO:0000313" key="11">
    <source>
        <dbReference type="Proteomes" id="UP000515152"/>
    </source>
</evidence>
<dbReference type="AlphaFoldDB" id="A0A8M1KMR7"/>
<evidence type="ECO:0000256" key="3">
    <source>
        <dbReference type="ARBA" id="ARBA00022473"/>
    </source>
</evidence>
<dbReference type="RefSeq" id="XP_042563885.1">
    <property type="nucleotide sequence ID" value="XM_042707951.1"/>
</dbReference>
<comment type="subcellular location">
    <subcellularLocation>
        <location evidence="1 9">Secreted</location>
        <location evidence="1 9">Extracellular space</location>
        <location evidence="1 9">Extracellular matrix</location>
    </subcellularLocation>
</comment>
<evidence type="ECO:0000256" key="4">
    <source>
        <dbReference type="ARBA" id="ARBA00022525"/>
    </source>
</evidence>
<dbReference type="InterPro" id="IPR005817">
    <property type="entry name" value="Wnt"/>
</dbReference>
<evidence type="ECO:0000256" key="1">
    <source>
        <dbReference type="ARBA" id="ARBA00004498"/>
    </source>
</evidence>
<keyword evidence="10" id="KW-0732">Signal</keyword>
<reference evidence="12" key="1">
    <citation type="submission" date="2025-08" db="UniProtKB">
        <authorList>
            <consortium name="RefSeq"/>
        </authorList>
    </citation>
    <scope>IDENTIFICATION</scope>
</reference>
<proteinExistence type="inferred from homology"/>
<dbReference type="KEGG" id="char:122132943"/>
<keyword evidence="8" id="KW-0449">Lipoprotein</keyword>
<evidence type="ECO:0000313" key="12">
    <source>
        <dbReference type="RefSeq" id="XP_042563885.1"/>
    </source>
</evidence>
<name>A0A8M1KMR7_CLUHA</name>
<evidence type="ECO:0000256" key="5">
    <source>
        <dbReference type="ARBA" id="ARBA00022530"/>
    </source>
</evidence>
<evidence type="ECO:0000256" key="9">
    <source>
        <dbReference type="RuleBase" id="RU003500"/>
    </source>
</evidence>
<gene>
    <name evidence="12" type="primary">LOC122132943</name>
</gene>
<keyword evidence="4" id="KW-0964">Secreted</keyword>
<evidence type="ECO:0000256" key="7">
    <source>
        <dbReference type="ARBA" id="ARBA00023157"/>
    </source>
</evidence>
<feature type="signal peptide" evidence="10">
    <location>
        <begin position="1"/>
        <end position="21"/>
    </location>
</feature>
<comment type="similarity">
    <text evidence="2 9">Belongs to the Wnt family.</text>
</comment>
<feature type="chain" id="PRO_5035443300" description="Protein Wnt" evidence="10">
    <location>
        <begin position="22"/>
        <end position="97"/>
    </location>
</feature>
<keyword evidence="11" id="KW-1185">Reference proteome</keyword>
<dbReference type="GeneID" id="122132943"/>
<keyword evidence="5" id="KW-0272">Extracellular matrix</keyword>
<dbReference type="GO" id="GO:0016055">
    <property type="term" value="P:Wnt signaling pathway"/>
    <property type="evidence" value="ECO:0007669"/>
    <property type="project" value="UniProtKB-KW"/>
</dbReference>
<evidence type="ECO:0000256" key="10">
    <source>
        <dbReference type="SAM" id="SignalP"/>
    </source>
</evidence>
<dbReference type="GO" id="GO:0005576">
    <property type="term" value="C:extracellular region"/>
    <property type="evidence" value="ECO:0007669"/>
    <property type="project" value="InterPro"/>
</dbReference>
<organism evidence="11 12">
    <name type="scientific">Clupea harengus</name>
    <name type="common">Atlantic herring</name>
    <dbReference type="NCBI Taxonomy" id="7950"/>
    <lineage>
        <taxon>Eukaryota</taxon>
        <taxon>Metazoa</taxon>
        <taxon>Chordata</taxon>
        <taxon>Craniata</taxon>
        <taxon>Vertebrata</taxon>
        <taxon>Euteleostomi</taxon>
        <taxon>Actinopterygii</taxon>
        <taxon>Neopterygii</taxon>
        <taxon>Teleostei</taxon>
        <taxon>Clupei</taxon>
        <taxon>Clupeiformes</taxon>
        <taxon>Clupeoidei</taxon>
        <taxon>Clupeidae</taxon>
        <taxon>Clupea</taxon>
    </lineage>
</organism>
<keyword evidence="6 9" id="KW-0879">Wnt signaling pathway</keyword>